<dbReference type="OrthoDB" id="3365698at2759"/>
<dbReference type="Gene3D" id="3.80.10.10">
    <property type="entry name" value="Ribonuclease Inhibitor"/>
    <property type="match status" value="1"/>
</dbReference>
<evidence type="ECO:0000256" key="1">
    <source>
        <dbReference type="SAM" id="Coils"/>
    </source>
</evidence>
<accession>S7QB47</accession>
<protein>
    <recommendedName>
        <fullName evidence="4">F-box domain-containing protein</fullName>
    </recommendedName>
</protein>
<dbReference type="AlphaFoldDB" id="S7QB47"/>
<evidence type="ECO:0008006" key="4">
    <source>
        <dbReference type="Google" id="ProtNLM"/>
    </source>
</evidence>
<organism evidence="2 3">
    <name type="scientific">Gloeophyllum trabeum (strain ATCC 11539 / FP-39264 / Madison 617)</name>
    <name type="common">Brown rot fungus</name>
    <dbReference type="NCBI Taxonomy" id="670483"/>
    <lineage>
        <taxon>Eukaryota</taxon>
        <taxon>Fungi</taxon>
        <taxon>Dikarya</taxon>
        <taxon>Basidiomycota</taxon>
        <taxon>Agaricomycotina</taxon>
        <taxon>Agaricomycetes</taxon>
        <taxon>Gloeophyllales</taxon>
        <taxon>Gloeophyllaceae</taxon>
        <taxon>Gloeophyllum</taxon>
    </lineage>
</organism>
<keyword evidence="3" id="KW-1185">Reference proteome</keyword>
<name>S7QB47_GLOTA</name>
<feature type="coiled-coil region" evidence="1">
    <location>
        <begin position="30"/>
        <end position="64"/>
    </location>
</feature>
<dbReference type="Proteomes" id="UP000030669">
    <property type="component" value="Unassembled WGS sequence"/>
</dbReference>
<dbReference type="RefSeq" id="XP_007864300.1">
    <property type="nucleotide sequence ID" value="XM_007866109.1"/>
</dbReference>
<dbReference type="HOGENOM" id="CLU_018544_12_0_1"/>
<dbReference type="GeneID" id="19301577"/>
<dbReference type="InterPro" id="IPR032675">
    <property type="entry name" value="LRR_dom_sf"/>
</dbReference>
<dbReference type="KEGG" id="gtr:GLOTRDRAFT_127529"/>
<dbReference type="Gene3D" id="1.20.1280.50">
    <property type="match status" value="1"/>
</dbReference>
<sequence>MTTDSYALEDLVTSNRVPSDAEAAHAHDIIASTRESLAALDAQIAHLQRNRAALEAEIQAHKCVVSPWRRLLPELVLTIMRHCNTRTLYPAQHPHFVNPFVVGQICSAWRALALATPSLWTSVRVVASELSTAAQARALELLLQRSHPLGLDVEVVCEPLQLQASGEPLAVIQTLRSSSARWRALDVQLTDSLLEALMGGVDLPRLARLVLRNTWLHTPYPPPASHESLPRGLSFQHAPALRALTLFNAYLDTATIVARFPLARLTELDVFVGRVNRPAQFSGAHAPAVLARCPRLRILRLMSVPEACPPSKEDAALVEPVVVPDLHTLEIVAYDRWDLVFDKLALPSLRRLRLEVSCSSWANRWSEDCFARLLQRSGRVRSSCQVSTERGSHVYECSLNEVSL</sequence>
<evidence type="ECO:0000313" key="2">
    <source>
        <dbReference type="EMBL" id="EPQ57156.1"/>
    </source>
</evidence>
<gene>
    <name evidence="2" type="ORF">GLOTRDRAFT_127529</name>
</gene>
<dbReference type="EMBL" id="KB469299">
    <property type="protein sequence ID" value="EPQ57156.1"/>
    <property type="molecule type" value="Genomic_DNA"/>
</dbReference>
<proteinExistence type="predicted"/>
<evidence type="ECO:0000313" key="3">
    <source>
        <dbReference type="Proteomes" id="UP000030669"/>
    </source>
</evidence>
<reference evidence="2 3" key="1">
    <citation type="journal article" date="2012" name="Science">
        <title>The Paleozoic origin of enzymatic lignin decomposition reconstructed from 31 fungal genomes.</title>
        <authorList>
            <person name="Floudas D."/>
            <person name="Binder M."/>
            <person name="Riley R."/>
            <person name="Barry K."/>
            <person name="Blanchette R.A."/>
            <person name="Henrissat B."/>
            <person name="Martinez A.T."/>
            <person name="Otillar R."/>
            <person name="Spatafora J.W."/>
            <person name="Yadav J.S."/>
            <person name="Aerts A."/>
            <person name="Benoit I."/>
            <person name="Boyd A."/>
            <person name="Carlson A."/>
            <person name="Copeland A."/>
            <person name="Coutinho P.M."/>
            <person name="de Vries R.P."/>
            <person name="Ferreira P."/>
            <person name="Findley K."/>
            <person name="Foster B."/>
            <person name="Gaskell J."/>
            <person name="Glotzer D."/>
            <person name="Gorecki P."/>
            <person name="Heitman J."/>
            <person name="Hesse C."/>
            <person name="Hori C."/>
            <person name="Igarashi K."/>
            <person name="Jurgens J.A."/>
            <person name="Kallen N."/>
            <person name="Kersten P."/>
            <person name="Kohler A."/>
            <person name="Kuees U."/>
            <person name="Kumar T.K.A."/>
            <person name="Kuo A."/>
            <person name="LaButti K."/>
            <person name="Larrondo L.F."/>
            <person name="Lindquist E."/>
            <person name="Ling A."/>
            <person name="Lombard V."/>
            <person name="Lucas S."/>
            <person name="Lundell T."/>
            <person name="Martin R."/>
            <person name="McLaughlin D.J."/>
            <person name="Morgenstern I."/>
            <person name="Morin E."/>
            <person name="Murat C."/>
            <person name="Nagy L.G."/>
            <person name="Nolan M."/>
            <person name="Ohm R.A."/>
            <person name="Patyshakuliyeva A."/>
            <person name="Rokas A."/>
            <person name="Ruiz-Duenas F.J."/>
            <person name="Sabat G."/>
            <person name="Salamov A."/>
            <person name="Samejima M."/>
            <person name="Schmutz J."/>
            <person name="Slot J.C."/>
            <person name="St John F."/>
            <person name="Stenlid J."/>
            <person name="Sun H."/>
            <person name="Sun S."/>
            <person name="Syed K."/>
            <person name="Tsang A."/>
            <person name="Wiebenga A."/>
            <person name="Young D."/>
            <person name="Pisabarro A."/>
            <person name="Eastwood D.C."/>
            <person name="Martin F."/>
            <person name="Cullen D."/>
            <person name="Grigoriev I.V."/>
            <person name="Hibbett D.S."/>
        </authorList>
    </citation>
    <scope>NUCLEOTIDE SEQUENCE [LARGE SCALE GENOMIC DNA]</scope>
    <source>
        <strain evidence="2 3">ATCC 11539</strain>
    </source>
</reference>
<keyword evidence="1" id="KW-0175">Coiled coil</keyword>